<organism evidence="1 2">
    <name type="scientific">Alkaliphilus hydrothermalis</name>
    <dbReference type="NCBI Taxonomy" id="1482730"/>
    <lineage>
        <taxon>Bacteria</taxon>
        <taxon>Bacillati</taxon>
        <taxon>Bacillota</taxon>
        <taxon>Clostridia</taxon>
        <taxon>Peptostreptococcales</taxon>
        <taxon>Natronincolaceae</taxon>
        <taxon>Alkaliphilus</taxon>
    </lineage>
</organism>
<name>A0ABS2NPU4_9FIRM</name>
<reference evidence="1 2" key="1">
    <citation type="submission" date="2021-01" db="EMBL/GenBank/DDBJ databases">
        <title>Genomic Encyclopedia of Type Strains, Phase IV (KMG-IV): sequencing the most valuable type-strain genomes for metagenomic binning, comparative biology and taxonomic classification.</title>
        <authorList>
            <person name="Goeker M."/>
        </authorList>
    </citation>
    <scope>NUCLEOTIDE SEQUENCE [LARGE SCALE GENOMIC DNA]</scope>
    <source>
        <strain evidence="1 2">DSM 25890</strain>
    </source>
</reference>
<accession>A0ABS2NPU4</accession>
<evidence type="ECO:0000313" key="2">
    <source>
        <dbReference type="Proteomes" id="UP001314796"/>
    </source>
</evidence>
<sequence>MIRDNKPQYDEIKKAGRVGLPTVIIDNEIYITPEHGDLDKLL</sequence>
<comment type="caution">
    <text evidence="1">The sequence shown here is derived from an EMBL/GenBank/DDBJ whole genome shotgun (WGS) entry which is preliminary data.</text>
</comment>
<dbReference type="Proteomes" id="UP001314796">
    <property type="component" value="Unassembled WGS sequence"/>
</dbReference>
<dbReference type="EMBL" id="JAFBEE010000008">
    <property type="protein sequence ID" value="MBM7614950.1"/>
    <property type="molecule type" value="Genomic_DNA"/>
</dbReference>
<keyword evidence="2" id="KW-1185">Reference proteome</keyword>
<proteinExistence type="predicted"/>
<gene>
    <name evidence="1" type="ORF">JOC73_001512</name>
</gene>
<protein>
    <submittedName>
        <fullName evidence="1">Glutaredoxin-related protein</fullName>
    </submittedName>
</protein>
<evidence type="ECO:0000313" key="1">
    <source>
        <dbReference type="EMBL" id="MBM7614950.1"/>
    </source>
</evidence>